<dbReference type="EMBL" id="CAJNOJ010000088">
    <property type="protein sequence ID" value="CAF1078491.1"/>
    <property type="molecule type" value="Genomic_DNA"/>
</dbReference>
<feature type="domain" description="G-protein coupled receptors family 1 profile" evidence="11">
    <location>
        <begin position="35"/>
        <end position="376"/>
    </location>
</feature>
<comment type="caution">
    <text evidence="12">The sequence shown here is derived from an EMBL/GenBank/DDBJ whole genome shotgun (WGS) entry which is preliminary data.</text>
</comment>
<dbReference type="InterPro" id="IPR000276">
    <property type="entry name" value="GPCR_Rhodpsn"/>
</dbReference>
<dbReference type="Proteomes" id="UP000663828">
    <property type="component" value="Unassembled WGS sequence"/>
</dbReference>
<dbReference type="GO" id="GO:0004930">
    <property type="term" value="F:G protein-coupled receptor activity"/>
    <property type="evidence" value="ECO:0007669"/>
    <property type="project" value="UniProtKB-KW"/>
</dbReference>
<comment type="similarity">
    <text evidence="8">Belongs to the G-protein coupled receptor 1 family.</text>
</comment>
<keyword evidence="14" id="KW-1185">Reference proteome</keyword>
<evidence type="ECO:0000256" key="2">
    <source>
        <dbReference type="ARBA" id="ARBA00022692"/>
    </source>
</evidence>
<evidence type="ECO:0000256" key="1">
    <source>
        <dbReference type="ARBA" id="ARBA00004141"/>
    </source>
</evidence>
<protein>
    <recommendedName>
        <fullName evidence="11">G-protein coupled receptors family 1 profile domain-containing protein</fullName>
    </recommendedName>
</protein>
<dbReference type="Gene3D" id="1.20.1070.10">
    <property type="entry name" value="Rhodopsin 7-helix transmembrane proteins"/>
    <property type="match status" value="1"/>
</dbReference>
<dbReference type="InterPro" id="IPR017452">
    <property type="entry name" value="GPCR_Rhodpsn_7TM"/>
</dbReference>
<proteinExistence type="inferred from homology"/>
<gene>
    <name evidence="13" type="ORF">EDS130_LOCUS18829</name>
    <name evidence="12" type="ORF">XAT740_LOCUS8355</name>
</gene>
<evidence type="ECO:0000256" key="5">
    <source>
        <dbReference type="ARBA" id="ARBA00023136"/>
    </source>
</evidence>
<keyword evidence="3 10" id="KW-1133">Transmembrane helix</keyword>
<evidence type="ECO:0000256" key="7">
    <source>
        <dbReference type="ARBA" id="ARBA00023224"/>
    </source>
</evidence>
<dbReference type="AlphaFoldDB" id="A0A814A697"/>
<feature type="transmembrane region" description="Helical" evidence="10">
    <location>
        <begin position="356"/>
        <end position="379"/>
    </location>
</feature>
<dbReference type="PANTHER" id="PTHR24243:SF224">
    <property type="entry name" value="G-PROTEIN COUPLED RECEPTOR 19-RELATED"/>
    <property type="match status" value="1"/>
</dbReference>
<comment type="subcellular location">
    <subcellularLocation>
        <location evidence="1">Membrane</location>
        <topology evidence="1">Multi-pass membrane protein</topology>
    </subcellularLocation>
</comment>
<dbReference type="OrthoDB" id="10037617at2759"/>
<evidence type="ECO:0000259" key="11">
    <source>
        <dbReference type="PROSITE" id="PS50262"/>
    </source>
</evidence>
<keyword evidence="4 8" id="KW-0297">G-protein coupled receptor</keyword>
<dbReference type="SUPFAM" id="SSF81321">
    <property type="entry name" value="Family A G protein-coupled receptor-like"/>
    <property type="match status" value="1"/>
</dbReference>
<dbReference type="Proteomes" id="UP000663852">
    <property type="component" value="Unassembled WGS sequence"/>
</dbReference>
<feature type="compositionally biased region" description="Acidic residues" evidence="9">
    <location>
        <begin position="244"/>
        <end position="256"/>
    </location>
</feature>
<feature type="transmembrane region" description="Helical" evidence="10">
    <location>
        <begin position="319"/>
        <end position="340"/>
    </location>
</feature>
<dbReference type="CDD" id="cd00637">
    <property type="entry name" value="7tm_classA_rhodopsin-like"/>
    <property type="match status" value="1"/>
</dbReference>
<evidence type="ECO:0000256" key="9">
    <source>
        <dbReference type="SAM" id="MobiDB-lite"/>
    </source>
</evidence>
<dbReference type="GO" id="GO:0005886">
    <property type="term" value="C:plasma membrane"/>
    <property type="evidence" value="ECO:0007669"/>
    <property type="project" value="TreeGrafter"/>
</dbReference>
<evidence type="ECO:0000256" key="8">
    <source>
        <dbReference type="RuleBase" id="RU000688"/>
    </source>
</evidence>
<organism evidence="12 14">
    <name type="scientific">Adineta ricciae</name>
    <name type="common">Rotifer</name>
    <dbReference type="NCBI Taxonomy" id="249248"/>
    <lineage>
        <taxon>Eukaryota</taxon>
        <taxon>Metazoa</taxon>
        <taxon>Spiralia</taxon>
        <taxon>Gnathifera</taxon>
        <taxon>Rotifera</taxon>
        <taxon>Eurotatoria</taxon>
        <taxon>Bdelloidea</taxon>
        <taxon>Adinetida</taxon>
        <taxon>Adinetidae</taxon>
        <taxon>Adineta</taxon>
    </lineage>
</organism>
<dbReference type="SMART" id="SM01381">
    <property type="entry name" value="7TM_GPCR_Srsx"/>
    <property type="match status" value="1"/>
</dbReference>
<feature type="transmembrane region" description="Helical" evidence="10">
    <location>
        <begin position="138"/>
        <end position="160"/>
    </location>
</feature>
<evidence type="ECO:0000256" key="3">
    <source>
        <dbReference type="ARBA" id="ARBA00022989"/>
    </source>
</evidence>
<dbReference type="PROSITE" id="PS50262">
    <property type="entry name" value="G_PROTEIN_RECEP_F1_2"/>
    <property type="match status" value="1"/>
</dbReference>
<keyword evidence="7 8" id="KW-0807">Transducer</keyword>
<feature type="transmembrane region" description="Helical" evidence="10">
    <location>
        <begin position="20"/>
        <end position="45"/>
    </location>
</feature>
<dbReference type="PANTHER" id="PTHR24243">
    <property type="entry name" value="G-PROTEIN COUPLED RECEPTOR"/>
    <property type="match status" value="1"/>
</dbReference>
<name>A0A814A697_ADIRI</name>
<keyword evidence="2 8" id="KW-0812">Transmembrane</keyword>
<feature type="region of interest" description="Disordered" evidence="9">
    <location>
        <begin position="244"/>
        <end position="263"/>
    </location>
</feature>
<dbReference type="Pfam" id="PF00001">
    <property type="entry name" value="7tm_1"/>
    <property type="match status" value="1"/>
</dbReference>
<keyword evidence="6 8" id="KW-0675">Receptor</keyword>
<evidence type="ECO:0000313" key="14">
    <source>
        <dbReference type="Proteomes" id="UP000663828"/>
    </source>
</evidence>
<evidence type="ECO:0000256" key="6">
    <source>
        <dbReference type="ARBA" id="ARBA00023170"/>
    </source>
</evidence>
<accession>A0A814A697</accession>
<sequence>MMNKTDNDLMFSMHINVNHILTFLFVIIAIVGILGNLLVIISVEFDARMRRSLTNQLIVRVASCDFLILVFNIPDLVQFVSSPDGNWVLNQLACKLIRTTLVLAQYASVLTMCALTIERFIGIVYPLRSKLLREKEHVTAITFVVWIVSFVCASPNLIYLRVLTDPLSSRRACVLQYSKMNFVENRRSYIIHKALESVLFYFLPLLLQVFCYARIARQLCHVDDALQASFRAVMKTSTQRTQVDIDDEDDYTDNDENSGTKYTRVDSISHSPIRRSKQSPQPCVTYVLQRQPFKTSYPIHRTTVTYDALKSRRNVIKMLFVVVLIYFISFSPQVLVFILFETTLIRHVPQFIQTPYFIAFTMLLVTLSSASNPIVYAIFCSKFRQSFAKLLRKIFCFCRKEFDYRSNHRAVSLQQIQSSNLRANDRVYTNERRHSHTNGKQRSSS</sequence>
<evidence type="ECO:0000313" key="13">
    <source>
        <dbReference type="EMBL" id="CAF1078491.1"/>
    </source>
</evidence>
<evidence type="ECO:0000256" key="10">
    <source>
        <dbReference type="SAM" id="Phobius"/>
    </source>
</evidence>
<dbReference type="PRINTS" id="PR00237">
    <property type="entry name" value="GPCRRHODOPSN"/>
</dbReference>
<dbReference type="PROSITE" id="PS00237">
    <property type="entry name" value="G_PROTEIN_RECEP_F1_1"/>
    <property type="match status" value="1"/>
</dbReference>
<keyword evidence="5 10" id="KW-0472">Membrane</keyword>
<evidence type="ECO:0000256" key="4">
    <source>
        <dbReference type="ARBA" id="ARBA00023040"/>
    </source>
</evidence>
<feature type="transmembrane region" description="Helical" evidence="10">
    <location>
        <begin position="97"/>
        <end position="117"/>
    </location>
</feature>
<evidence type="ECO:0000313" key="12">
    <source>
        <dbReference type="EMBL" id="CAF0907505.1"/>
    </source>
</evidence>
<reference evidence="12" key="1">
    <citation type="submission" date="2021-02" db="EMBL/GenBank/DDBJ databases">
        <authorList>
            <person name="Nowell W R."/>
        </authorList>
    </citation>
    <scope>NUCLEOTIDE SEQUENCE</scope>
</reference>
<dbReference type="PRINTS" id="PR01157">
    <property type="entry name" value="P2YPURNOCPTR"/>
</dbReference>
<dbReference type="EMBL" id="CAJNOR010000415">
    <property type="protein sequence ID" value="CAF0907505.1"/>
    <property type="molecule type" value="Genomic_DNA"/>
</dbReference>